<dbReference type="AlphaFoldDB" id="A0A136A1Q9"/>
<name>A0A136A1Q9_9ALTE</name>
<reference evidence="4" key="1">
    <citation type="submission" date="2016-02" db="EMBL/GenBank/DDBJ databases">
        <authorList>
            <person name="Schultz-Johansen M."/>
            <person name="Glaring M.A."/>
            <person name="Bech P.K."/>
            <person name="Stougaard P."/>
        </authorList>
    </citation>
    <scope>NUCLEOTIDE SEQUENCE [LARGE SCALE GENOMIC DNA]</scope>
    <source>
        <strain evidence="4">S66</strain>
    </source>
</reference>
<dbReference type="Proteomes" id="UP000070299">
    <property type="component" value="Unassembled WGS sequence"/>
</dbReference>
<evidence type="ECO:0000313" key="4">
    <source>
        <dbReference type="Proteomes" id="UP000070299"/>
    </source>
</evidence>
<evidence type="ECO:0000313" key="3">
    <source>
        <dbReference type="EMBL" id="KXI29172.1"/>
    </source>
</evidence>
<gene>
    <name evidence="3" type="ORF">AX660_13560</name>
</gene>
<dbReference type="Gene3D" id="3.30.530.20">
    <property type="match status" value="1"/>
</dbReference>
<evidence type="ECO:0000256" key="1">
    <source>
        <dbReference type="ARBA" id="ARBA00006817"/>
    </source>
</evidence>
<comment type="similarity">
    <text evidence="1">Belongs to the AHA1 family.</text>
</comment>
<feature type="domain" description="Activator of Hsp90 ATPase homologue 1/2-like C-terminal" evidence="2">
    <location>
        <begin position="13"/>
        <end position="143"/>
    </location>
</feature>
<dbReference type="RefSeq" id="WP_068376279.1">
    <property type="nucleotide sequence ID" value="NZ_LSNE01000005.1"/>
</dbReference>
<dbReference type="SUPFAM" id="SSF55961">
    <property type="entry name" value="Bet v1-like"/>
    <property type="match status" value="1"/>
</dbReference>
<sequence>MQDVIQREIIIHATKERIYDSIANPELVVLWFPETLEGDYMVGEQTIFGFGEHGKTSVYIADAKPYEYFSYRWVPGSQHFVGDVLSVANTLVEFRIEELADNCCKVTLTESGFNHLPREFMEASFQQNSGGWEFMIARLGDYFTANK</sequence>
<dbReference type="EMBL" id="LSNE01000005">
    <property type="protein sequence ID" value="KXI29172.1"/>
    <property type="molecule type" value="Genomic_DNA"/>
</dbReference>
<proteinExistence type="inferred from homology"/>
<dbReference type="InterPro" id="IPR023393">
    <property type="entry name" value="START-like_dom_sf"/>
</dbReference>
<evidence type="ECO:0000259" key="2">
    <source>
        <dbReference type="Pfam" id="PF08327"/>
    </source>
</evidence>
<dbReference type="STRING" id="1799789.AX660_13560"/>
<organism evidence="3 4">
    <name type="scientific">Paraglaciecola hydrolytica</name>
    <dbReference type="NCBI Taxonomy" id="1799789"/>
    <lineage>
        <taxon>Bacteria</taxon>
        <taxon>Pseudomonadati</taxon>
        <taxon>Pseudomonadota</taxon>
        <taxon>Gammaproteobacteria</taxon>
        <taxon>Alteromonadales</taxon>
        <taxon>Alteromonadaceae</taxon>
        <taxon>Paraglaciecola</taxon>
    </lineage>
</organism>
<protein>
    <recommendedName>
        <fullName evidence="2">Activator of Hsp90 ATPase homologue 1/2-like C-terminal domain-containing protein</fullName>
    </recommendedName>
</protein>
<dbReference type="InterPro" id="IPR013538">
    <property type="entry name" value="ASHA1/2-like_C"/>
</dbReference>
<dbReference type="OrthoDB" id="191189at2"/>
<accession>A0A136A1Q9</accession>
<comment type="caution">
    <text evidence="3">The sequence shown here is derived from an EMBL/GenBank/DDBJ whole genome shotgun (WGS) entry which is preliminary data.</text>
</comment>
<keyword evidence="4" id="KW-1185">Reference proteome</keyword>
<dbReference type="CDD" id="cd08898">
    <property type="entry name" value="SRPBCC_CalC_Aha1-like_5"/>
    <property type="match status" value="1"/>
</dbReference>
<dbReference type="Pfam" id="PF08327">
    <property type="entry name" value="AHSA1"/>
    <property type="match status" value="1"/>
</dbReference>